<name>A0A934WKE3_9BURK</name>
<organism evidence="2 3">
    <name type="scientific">Ramlibacter ginsenosidimutans</name>
    <dbReference type="NCBI Taxonomy" id="502333"/>
    <lineage>
        <taxon>Bacteria</taxon>
        <taxon>Pseudomonadati</taxon>
        <taxon>Pseudomonadota</taxon>
        <taxon>Betaproteobacteria</taxon>
        <taxon>Burkholderiales</taxon>
        <taxon>Comamonadaceae</taxon>
        <taxon>Ramlibacter</taxon>
    </lineage>
</organism>
<dbReference type="EMBL" id="JAEPWM010000001">
    <property type="protein sequence ID" value="MBK6004520.1"/>
    <property type="molecule type" value="Genomic_DNA"/>
</dbReference>
<dbReference type="PANTHER" id="PTHR39650:SF1">
    <property type="entry name" value="CDP-ARCHAEOL SYNTHASE"/>
    <property type="match status" value="1"/>
</dbReference>
<dbReference type="PANTHER" id="PTHR39650">
    <property type="entry name" value="CDP-ARCHAEOL SYNTHASE"/>
    <property type="match status" value="1"/>
</dbReference>
<proteinExistence type="predicted"/>
<reference evidence="2" key="2">
    <citation type="submission" date="2021-01" db="EMBL/GenBank/DDBJ databases">
        <authorList>
            <person name="Kang M."/>
        </authorList>
    </citation>
    <scope>NUCLEOTIDE SEQUENCE</scope>
    <source>
        <strain evidence="2">KACC 17527</strain>
    </source>
</reference>
<sequence length="163" mass="17491">MDDFWLALRLLLLLTVANNGPIAAKLLLRARWDRPIDGGVLFRDGRPLLGHSKTWRGLASAVLLSALLAPVLGFSAAIGALTGALSMVGDALASFTKRRLGVPTSGRSFGLDQLPEAVLPLLVLHEPLQLSWPLITGVAVAFLLLETPAARLAHRLGWRDTPH</sequence>
<gene>
    <name evidence="2" type="ORF">JJB11_00330</name>
</gene>
<dbReference type="Proteomes" id="UP000630528">
    <property type="component" value="Unassembled WGS sequence"/>
</dbReference>
<reference evidence="2" key="1">
    <citation type="journal article" date="2012" name="J. Microbiol. Biotechnol.">
        <title>Ramlibacter ginsenosidimutans sp. nov., with ginsenoside-converting activity.</title>
        <authorList>
            <person name="Wang L."/>
            <person name="An D.S."/>
            <person name="Kim S.G."/>
            <person name="Jin F.X."/>
            <person name="Kim S.C."/>
            <person name="Lee S.T."/>
            <person name="Im W.T."/>
        </authorList>
    </citation>
    <scope>NUCLEOTIDE SEQUENCE</scope>
    <source>
        <strain evidence="2">KACC 17527</strain>
    </source>
</reference>
<dbReference type="Pfam" id="PF01864">
    <property type="entry name" value="CarS-like"/>
    <property type="match status" value="2"/>
</dbReference>
<evidence type="ECO:0000256" key="1">
    <source>
        <dbReference type="SAM" id="Phobius"/>
    </source>
</evidence>
<dbReference type="InterPro" id="IPR032690">
    <property type="entry name" value="CarS"/>
</dbReference>
<accession>A0A934WKE3</accession>
<evidence type="ECO:0000313" key="2">
    <source>
        <dbReference type="EMBL" id="MBK6004520.1"/>
    </source>
</evidence>
<keyword evidence="3" id="KW-1185">Reference proteome</keyword>
<comment type="caution">
    <text evidence="2">The sequence shown here is derived from an EMBL/GenBank/DDBJ whole genome shotgun (WGS) entry which is preliminary data.</text>
</comment>
<protein>
    <submittedName>
        <fullName evidence="2">CDP-archaeol synthase</fullName>
    </submittedName>
</protein>
<evidence type="ECO:0000313" key="3">
    <source>
        <dbReference type="Proteomes" id="UP000630528"/>
    </source>
</evidence>
<keyword evidence="1" id="KW-0472">Membrane</keyword>
<keyword evidence="1" id="KW-0812">Transmembrane</keyword>
<dbReference type="AlphaFoldDB" id="A0A934WKE3"/>
<keyword evidence="1" id="KW-1133">Transmembrane helix</keyword>
<feature type="transmembrane region" description="Helical" evidence="1">
    <location>
        <begin position="58"/>
        <end position="89"/>
    </location>
</feature>
<dbReference type="RefSeq" id="WP_201165916.1">
    <property type="nucleotide sequence ID" value="NZ_JAEPWM010000001.1"/>
</dbReference>